<evidence type="ECO:0000256" key="1">
    <source>
        <dbReference type="ARBA" id="ARBA00010396"/>
    </source>
</evidence>
<feature type="binding site" evidence="7">
    <location>
        <position position="53"/>
    </location>
    <ligand>
        <name>S-adenosyl-L-methionine</name>
        <dbReference type="ChEBI" id="CHEBI:59789"/>
    </ligand>
</feature>
<feature type="binding site" evidence="7">
    <location>
        <begin position="33"/>
        <end position="35"/>
    </location>
    <ligand>
        <name>S-adenosyl-L-methionine</name>
        <dbReference type="ChEBI" id="CHEBI:59789"/>
    </ligand>
</feature>
<dbReference type="NCBIfam" id="TIGR00006">
    <property type="entry name" value="16S rRNA (cytosine(1402)-N(4))-methyltransferase RsmH"/>
    <property type="match status" value="1"/>
</dbReference>
<dbReference type="PANTHER" id="PTHR11265:SF0">
    <property type="entry name" value="12S RRNA N4-METHYLCYTIDINE METHYLTRANSFERASE"/>
    <property type="match status" value="1"/>
</dbReference>
<keyword evidence="6 7" id="KW-0949">S-adenosyl-L-methionine</keyword>
<keyword evidence="2 7" id="KW-0963">Cytoplasm</keyword>
<evidence type="ECO:0000256" key="6">
    <source>
        <dbReference type="ARBA" id="ARBA00022691"/>
    </source>
</evidence>
<comment type="caution">
    <text evidence="8">The sequence shown here is derived from an EMBL/GenBank/DDBJ whole genome shotgun (WGS) entry which is preliminary data.</text>
</comment>
<organism evidence="8 9">
    <name type="scientific">Desulforamulus aquiferis</name>
    <dbReference type="NCBI Taxonomy" id="1397668"/>
    <lineage>
        <taxon>Bacteria</taxon>
        <taxon>Bacillati</taxon>
        <taxon>Bacillota</taxon>
        <taxon>Clostridia</taxon>
        <taxon>Eubacteriales</taxon>
        <taxon>Peptococcaceae</taxon>
        <taxon>Desulforamulus</taxon>
    </lineage>
</organism>
<feature type="binding site" evidence="7">
    <location>
        <position position="80"/>
    </location>
    <ligand>
        <name>S-adenosyl-L-methionine</name>
        <dbReference type="ChEBI" id="CHEBI:59789"/>
    </ligand>
</feature>
<dbReference type="FunFam" id="1.10.150.170:FF:000001">
    <property type="entry name" value="Ribosomal RNA small subunit methyltransferase H"/>
    <property type="match status" value="1"/>
</dbReference>
<comment type="function">
    <text evidence="7">Specifically methylates the N4 position of cytidine in position 1402 (C1402) of 16S rRNA.</text>
</comment>
<dbReference type="PANTHER" id="PTHR11265">
    <property type="entry name" value="S-ADENOSYL-METHYLTRANSFERASE MRAW"/>
    <property type="match status" value="1"/>
</dbReference>
<name>A0AAW7ZFG4_9FIRM</name>
<dbReference type="SUPFAM" id="SSF53335">
    <property type="entry name" value="S-adenosyl-L-methionine-dependent methyltransferases"/>
    <property type="match status" value="1"/>
</dbReference>
<evidence type="ECO:0000256" key="2">
    <source>
        <dbReference type="ARBA" id="ARBA00022490"/>
    </source>
</evidence>
<keyword evidence="5 7" id="KW-0808">Transferase</keyword>
<dbReference type="Gene3D" id="3.40.50.150">
    <property type="entry name" value="Vaccinia Virus protein VP39"/>
    <property type="match status" value="1"/>
</dbReference>
<evidence type="ECO:0000256" key="3">
    <source>
        <dbReference type="ARBA" id="ARBA00022552"/>
    </source>
</evidence>
<dbReference type="SUPFAM" id="SSF81799">
    <property type="entry name" value="Putative methyltransferase TM0872, insert domain"/>
    <property type="match status" value="1"/>
</dbReference>
<dbReference type="InterPro" id="IPR023397">
    <property type="entry name" value="SAM-dep_MeTrfase_MraW_recog"/>
</dbReference>
<evidence type="ECO:0000313" key="9">
    <source>
        <dbReference type="Proteomes" id="UP001172911"/>
    </source>
</evidence>
<sequence length="311" mass="34376">MEFKHVSVLLQESIEGLNIYPEGIYVDCTLGGAGHSAEILRRLGPKGRLVGLDQDPAAINNAVERLQEFEGQFQGVLSNFSKLSVVLQELNISQIDGVLFDLGVSSYQLDTPERGFSYMHDADLDMRMSPEQPVSARELVNHLSEGELTKIIKNYGEERWAKRIASFIVAERAREQITTTSKLVEVIKKAIPANARREGPHPAKRTFQALRIAVNDELGILAEAIKGAVGVLKPGGRICVITFHSLEDRIIKETYKELANPCICPPAFPVCACGNKSQLKIITGKPVAPREEEIEINPRARSAKLRIAEKI</sequence>
<dbReference type="EMBL" id="JARPTC010000018">
    <property type="protein sequence ID" value="MDO7788017.1"/>
    <property type="molecule type" value="Genomic_DNA"/>
</dbReference>
<dbReference type="Pfam" id="PF01795">
    <property type="entry name" value="Methyltransf_5"/>
    <property type="match status" value="1"/>
</dbReference>
<dbReference type="PIRSF" id="PIRSF004486">
    <property type="entry name" value="MraW"/>
    <property type="match status" value="1"/>
</dbReference>
<keyword evidence="4 7" id="KW-0489">Methyltransferase</keyword>
<comment type="similarity">
    <text evidence="1 7">Belongs to the methyltransferase superfamily. RsmH family.</text>
</comment>
<dbReference type="EC" id="2.1.1.199" evidence="7"/>
<dbReference type="RefSeq" id="WP_304543556.1">
    <property type="nucleotide sequence ID" value="NZ_JARPTC010000018.1"/>
</dbReference>
<feature type="binding site" evidence="7">
    <location>
        <position position="108"/>
    </location>
    <ligand>
        <name>S-adenosyl-L-methionine</name>
        <dbReference type="ChEBI" id="CHEBI:59789"/>
    </ligand>
</feature>
<protein>
    <recommendedName>
        <fullName evidence="7">Ribosomal RNA small subunit methyltransferase H</fullName>
        <ecNumber evidence="7">2.1.1.199</ecNumber>
    </recommendedName>
    <alternativeName>
        <fullName evidence="7">16S rRNA m(4)C1402 methyltransferase</fullName>
    </alternativeName>
    <alternativeName>
        <fullName evidence="7">rRNA (cytosine-N(4)-)-methyltransferase RsmH</fullName>
    </alternativeName>
</protein>
<comment type="catalytic activity">
    <reaction evidence="7">
        <text>cytidine(1402) in 16S rRNA + S-adenosyl-L-methionine = N(4)-methylcytidine(1402) in 16S rRNA + S-adenosyl-L-homocysteine + H(+)</text>
        <dbReference type="Rhea" id="RHEA:42928"/>
        <dbReference type="Rhea" id="RHEA-COMP:10286"/>
        <dbReference type="Rhea" id="RHEA-COMP:10287"/>
        <dbReference type="ChEBI" id="CHEBI:15378"/>
        <dbReference type="ChEBI" id="CHEBI:57856"/>
        <dbReference type="ChEBI" id="CHEBI:59789"/>
        <dbReference type="ChEBI" id="CHEBI:74506"/>
        <dbReference type="ChEBI" id="CHEBI:82748"/>
        <dbReference type="EC" id="2.1.1.199"/>
    </reaction>
</comment>
<evidence type="ECO:0000256" key="4">
    <source>
        <dbReference type="ARBA" id="ARBA00022603"/>
    </source>
</evidence>
<reference evidence="8" key="1">
    <citation type="journal article" date="2023" name="J. Hazard. Mater.">
        <title>Anaerobic biodegradation of pyrene and benzo[a]pyrene by a new sulfate-reducing Desulforamulus aquiferis strain DSA.</title>
        <authorList>
            <person name="Zhang Z."/>
            <person name="Sun J."/>
            <person name="Gong X."/>
            <person name="Wang C."/>
            <person name="Wang H."/>
        </authorList>
    </citation>
    <scope>NUCLEOTIDE SEQUENCE</scope>
    <source>
        <strain evidence="8">DSA</strain>
    </source>
</reference>
<dbReference type="InterPro" id="IPR002903">
    <property type="entry name" value="RsmH"/>
</dbReference>
<accession>A0AAW7ZFG4</accession>
<gene>
    <name evidence="7 8" type="primary">rsmH</name>
    <name evidence="8" type="ORF">P6N53_12365</name>
</gene>
<keyword evidence="9" id="KW-1185">Reference proteome</keyword>
<dbReference type="GO" id="GO:0071424">
    <property type="term" value="F:rRNA (cytosine-N4-)-methyltransferase activity"/>
    <property type="evidence" value="ECO:0007669"/>
    <property type="project" value="UniProtKB-UniRule"/>
</dbReference>
<proteinExistence type="inferred from homology"/>
<keyword evidence="3 7" id="KW-0698">rRNA processing</keyword>
<comment type="subcellular location">
    <subcellularLocation>
        <location evidence="7">Cytoplasm</location>
    </subcellularLocation>
</comment>
<dbReference type="AlphaFoldDB" id="A0AAW7ZFG4"/>
<reference evidence="8" key="2">
    <citation type="submission" date="2023-03" db="EMBL/GenBank/DDBJ databases">
        <authorList>
            <person name="Zhang Z."/>
        </authorList>
    </citation>
    <scope>NUCLEOTIDE SEQUENCE</scope>
    <source>
        <strain evidence="8">DSA</strain>
    </source>
</reference>
<dbReference type="GO" id="GO:0070475">
    <property type="term" value="P:rRNA base methylation"/>
    <property type="evidence" value="ECO:0007669"/>
    <property type="project" value="UniProtKB-UniRule"/>
</dbReference>
<evidence type="ECO:0000256" key="5">
    <source>
        <dbReference type="ARBA" id="ARBA00022679"/>
    </source>
</evidence>
<dbReference type="GO" id="GO:0005737">
    <property type="term" value="C:cytoplasm"/>
    <property type="evidence" value="ECO:0007669"/>
    <property type="project" value="UniProtKB-SubCell"/>
</dbReference>
<evidence type="ECO:0000313" key="8">
    <source>
        <dbReference type="EMBL" id="MDO7788017.1"/>
    </source>
</evidence>
<evidence type="ECO:0000256" key="7">
    <source>
        <dbReference type="HAMAP-Rule" id="MF_01007"/>
    </source>
</evidence>
<dbReference type="Gene3D" id="1.10.150.170">
    <property type="entry name" value="Putative methyltransferase TM0872, insert domain"/>
    <property type="match status" value="1"/>
</dbReference>
<dbReference type="InterPro" id="IPR029063">
    <property type="entry name" value="SAM-dependent_MTases_sf"/>
</dbReference>
<dbReference type="HAMAP" id="MF_01007">
    <property type="entry name" value="16SrRNA_methyltr_H"/>
    <property type="match status" value="1"/>
</dbReference>
<dbReference type="Proteomes" id="UP001172911">
    <property type="component" value="Unassembled WGS sequence"/>
</dbReference>
<feature type="binding site" evidence="7">
    <location>
        <position position="101"/>
    </location>
    <ligand>
        <name>S-adenosyl-L-methionine</name>
        <dbReference type="ChEBI" id="CHEBI:59789"/>
    </ligand>
</feature>